<dbReference type="PANTHER" id="PTHR43029">
    <property type="entry name" value="AMMONIUM TRANSPORTER MEP2"/>
    <property type="match status" value="1"/>
</dbReference>
<proteinExistence type="inferred from homology"/>
<keyword evidence="7 8" id="KW-0924">Ammonia transport</keyword>
<accession>B3QVV5</accession>
<feature type="transmembrane region" description="Helical" evidence="8">
    <location>
        <begin position="290"/>
        <end position="307"/>
    </location>
</feature>
<dbReference type="Gene3D" id="1.10.3430.10">
    <property type="entry name" value="Ammonium transporter AmtB like domains"/>
    <property type="match status" value="1"/>
</dbReference>
<evidence type="ECO:0000313" key="10">
    <source>
        <dbReference type="EMBL" id="ACF13162.1"/>
    </source>
</evidence>
<keyword evidence="3 8" id="KW-0813">Transport</keyword>
<dbReference type="STRING" id="517418.Ctha_0693"/>
<sequence>MKKYWSIPLGLLLMVSLYGAVVPHVPQSVTGGDIVPGDVAWMLTATALVLLMTPGLSFFYGGMVGKRNIISTMLQSFVAMGVVSILWVVVGFSLSFGDSIGGFIGNPFTYFMFNHVDGATHPDLSPTIPLALFALFQLKFAIITPALITGSFAERVRFSSYLLFITLWVLLIYTPLAHWTWHPEGFLRQMGVLDFAGGTVVHMSAGFAALAGAMVLGRRKSHIKSEPHTPANIPFVLLGTGMLWFGWFGFNAGSALAASDVATVAFLNTNTASASAMLAWMFLDGVRGRKISALGAAVAAVVGLVAITPAAGFVSVGASIFIGAVASIISNLAVYWKNKSTLDDTLDVFPCHGMGGIVGMILTAVFANEVGLIHGDPTTFLHHLLALVIVGVFTFGGSYLLYKITDMIIPLRVTEEQEFLGLDLSQHGESLSEDDQLAFASGNAKKQSLSNVSSMN</sequence>
<keyword evidence="4 8" id="KW-0812">Transmembrane</keyword>
<evidence type="ECO:0000256" key="5">
    <source>
        <dbReference type="ARBA" id="ARBA00022989"/>
    </source>
</evidence>
<dbReference type="Proteomes" id="UP000001208">
    <property type="component" value="Chromosome"/>
</dbReference>
<feature type="transmembrane region" description="Helical" evidence="8">
    <location>
        <begin position="229"/>
        <end position="250"/>
    </location>
</feature>
<dbReference type="SUPFAM" id="SSF111352">
    <property type="entry name" value="Ammonium transporter"/>
    <property type="match status" value="1"/>
</dbReference>
<reference evidence="10 11" key="1">
    <citation type="submission" date="2008-06" db="EMBL/GenBank/DDBJ databases">
        <title>Complete sequence of Chloroherpeton thalassium ATCC 35110.</title>
        <authorList>
            <consortium name="US DOE Joint Genome Institute"/>
            <person name="Lucas S."/>
            <person name="Copeland A."/>
            <person name="Lapidus A."/>
            <person name="Glavina del Rio T."/>
            <person name="Dalin E."/>
            <person name="Tice H."/>
            <person name="Bruce D."/>
            <person name="Goodwin L."/>
            <person name="Pitluck S."/>
            <person name="Schmutz J."/>
            <person name="Larimer F."/>
            <person name="Land M."/>
            <person name="Hauser L."/>
            <person name="Kyrpides N."/>
            <person name="Mikhailova N."/>
            <person name="Liu Z."/>
            <person name="Li T."/>
            <person name="Zhao F."/>
            <person name="Overmann J."/>
            <person name="Bryant D.A."/>
            <person name="Richardson P."/>
        </authorList>
    </citation>
    <scope>NUCLEOTIDE SEQUENCE [LARGE SCALE GENOMIC DNA]</scope>
    <source>
        <strain evidence="11">ATCC 35110 / GB-78</strain>
    </source>
</reference>
<feature type="transmembrane region" description="Helical" evidence="8">
    <location>
        <begin position="73"/>
        <end position="96"/>
    </location>
</feature>
<dbReference type="RefSeq" id="WP_012499246.1">
    <property type="nucleotide sequence ID" value="NC_011026.1"/>
</dbReference>
<dbReference type="HOGENOM" id="CLU_000445_33_0_10"/>
<feature type="domain" description="Ammonium transporter AmtB-like" evidence="9">
    <location>
        <begin position="40"/>
        <end position="430"/>
    </location>
</feature>
<evidence type="ECO:0000256" key="6">
    <source>
        <dbReference type="ARBA" id="ARBA00023136"/>
    </source>
</evidence>
<comment type="subcellular location">
    <subcellularLocation>
        <location evidence="8">Cell membrane</location>
        <topology evidence="8">Multi-pass membrane protein</topology>
    </subcellularLocation>
    <subcellularLocation>
        <location evidence="1">Membrane</location>
        <topology evidence="1">Multi-pass membrane protein</topology>
    </subcellularLocation>
</comment>
<keyword evidence="5 8" id="KW-1133">Transmembrane helix</keyword>
<dbReference type="PANTHER" id="PTHR43029:SF10">
    <property type="entry name" value="AMMONIUM TRANSPORTER MEP2"/>
    <property type="match status" value="1"/>
</dbReference>
<dbReference type="GO" id="GO:0008519">
    <property type="term" value="F:ammonium channel activity"/>
    <property type="evidence" value="ECO:0007669"/>
    <property type="project" value="InterPro"/>
</dbReference>
<dbReference type="InterPro" id="IPR024041">
    <property type="entry name" value="NH4_transpt_AmtB-like_dom"/>
</dbReference>
<dbReference type="GO" id="GO:0005886">
    <property type="term" value="C:plasma membrane"/>
    <property type="evidence" value="ECO:0007669"/>
    <property type="project" value="UniProtKB-SubCell"/>
</dbReference>
<feature type="transmembrane region" description="Helical" evidence="8">
    <location>
        <begin position="39"/>
        <end position="61"/>
    </location>
</feature>
<evidence type="ECO:0000256" key="8">
    <source>
        <dbReference type="RuleBase" id="RU362002"/>
    </source>
</evidence>
<feature type="transmembrane region" description="Helical" evidence="8">
    <location>
        <begin position="262"/>
        <end position="283"/>
    </location>
</feature>
<feature type="transmembrane region" description="Helical" evidence="8">
    <location>
        <begin position="348"/>
        <end position="368"/>
    </location>
</feature>
<evidence type="ECO:0000256" key="4">
    <source>
        <dbReference type="ARBA" id="ARBA00022692"/>
    </source>
</evidence>
<keyword evidence="6 8" id="KW-0472">Membrane</keyword>
<dbReference type="InterPro" id="IPR029020">
    <property type="entry name" value="Ammonium/urea_transptr"/>
</dbReference>
<evidence type="ECO:0000256" key="2">
    <source>
        <dbReference type="ARBA" id="ARBA00005887"/>
    </source>
</evidence>
<evidence type="ECO:0000256" key="1">
    <source>
        <dbReference type="ARBA" id="ARBA00004141"/>
    </source>
</evidence>
<dbReference type="NCBIfam" id="TIGR00836">
    <property type="entry name" value="amt"/>
    <property type="match status" value="1"/>
</dbReference>
<feature type="transmembrane region" description="Helical" evidence="8">
    <location>
        <begin position="380"/>
        <end position="402"/>
    </location>
</feature>
<gene>
    <name evidence="10" type="ordered locus">Ctha_0693</name>
</gene>
<dbReference type="InterPro" id="IPR001905">
    <property type="entry name" value="Ammonium_transpt"/>
</dbReference>
<dbReference type="EMBL" id="CP001100">
    <property type="protein sequence ID" value="ACF13162.1"/>
    <property type="molecule type" value="Genomic_DNA"/>
</dbReference>
<name>B3QVV5_CHLT3</name>
<feature type="transmembrane region" description="Helical" evidence="8">
    <location>
        <begin position="160"/>
        <end position="179"/>
    </location>
</feature>
<dbReference type="InterPro" id="IPR018047">
    <property type="entry name" value="Ammonium_transpt_CS"/>
</dbReference>
<dbReference type="AlphaFoldDB" id="B3QVV5"/>
<dbReference type="KEGG" id="cts:Ctha_0693"/>
<evidence type="ECO:0000313" key="11">
    <source>
        <dbReference type="Proteomes" id="UP000001208"/>
    </source>
</evidence>
<dbReference type="Pfam" id="PF00909">
    <property type="entry name" value="Ammonium_transp"/>
    <property type="match status" value="1"/>
</dbReference>
<evidence type="ECO:0000256" key="3">
    <source>
        <dbReference type="ARBA" id="ARBA00022448"/>
    </source>
</evidence>
<evidence type="ECO:0000256" key="7">
    <source>
        <dbReference type="ARBA" id="ARBA00023177"/>
    </source>
</evidence>
<protein>
    <recommendedName>
        <fullName evidence="8">Ammonium transporter</fullName>
    </recommendedName>
</protein>
<feature type="transmembrane region" description="Helical" evidence="8">
    <location>
        <begin position="199"/>
        <end position="217"/>
    </location>
</feature>
<evidence type="ECO:0000259" key="9">
    <source>
        <dbReference type="Pfam" id="PF00909"/>
    </source>
</evidence>
<feature type="transmembrane region" description="Helical" evidence="8">
    <location>
        <begin position="313"/>
        <end position="336"/>
    </location>
</feature>
<keyword evidence="11" id="KW-1185">Reference proteome</keyword>
<comment type="similarity">
    <text evidence="2 8">Belongs to the ammonia transporter channel (TC 1.A.11.2) family.</text>
</comment>
<dbReference type="OrthoDB" id="9814202at2"/>
<dbReference type="PROSITE" id="PS01219">
    <property type="entry name" value="AMMONIUM_TRANSP"/>
    <property type="match status" value="1"/>
</dbReference>
<dbReference type="eggNOG" id="COG0004">
    <property type="taxonomic scope" value="Bacteria"/>
</dbReference>
<feature type="transmembrane region" description="Helical" evidence="8">
    <location>
        <begin position="128"/>
        <end position="148"/>
    </location>
</feature>
<organism evidence="10 11">
    <name type="scientific">Chloroherpeton thalassium (strain ATCC 35110 / GB-78)</name>
    <dbReference type="NCBI Taxonomy" id="517418"/>
    <lineage>
        <taxon>Bacteria</taxon>
        <taxon>Pseudomonadati</taxon>
        <taxon>Chlorobiota</taxon>
        <taxon>Chlorobiia</taxon>
        <taxon>Chlorobiales</taxon>
        <taxon>Chloroherpetonaceae</taxon>
        <taxon>Chloroherpeton</taxon>
    </lineage>
</organism>